<evidence type="ECO:0000313" key="18">
    <source>
        <dbReference type="Proteomes" id="UP000886744"/>
    </source>
</evidence>
<reference evidence="17" key="1">
    <citation type="submission" date="2020-10" db="EMBL/GenBank/DDBJ databases">
        <authorList>
            <person name="Gilroy R."/>
        </authorList>
    </citation>
    <scope>NUCLEOTIDE SEQUENCE</scope>
    <source>
        <strain evidence="17">ChiHjej13B12-12457</strain>
    </source>
</reference>
<keyword evidence="8 14" id="KW-0862">Zinc</keyword>
<feature type="binding site" evidence="14">
    <location>
        <position position="433"/>
    </location>
    <ligand>
        <name>Zn(2+)</name>
        <dbReference type="ChEBI" id="CHEBI:29105"/>
    </ligand>
</feature>
<dbReference type="GO" id="GO:0046872">
    <property type="term" value="F:metal ion binding"/>
    <property type="evidence" value="ECO:0007669"/>
    <property type="project" value="UniProtKB-KW"/>
</dbReference>
<feature type="binding site" evidence="14">
    <location>
        <position position="418"/>
    </location>
    <ligand>
        <name>Zn(2+)</name>
        <dbReference type="ChEBI" id="CHEBI:29105"/>
    </ligand>
</feature>
<dbReference type="InterPro" id="IPR013840">
    <property type="entry name" value="DNAligase_N"/>
</dbReference>
<feature type="domain" description="BRCT" evidence="16">
    <location>
        <begin position="596"/>
        <end position="674"/>
    </location>
</feature>
<dbReference type="PROSITE" id="PS01056">
    <property type="entry name" value="DNA_LIGASE_N2"/>
    <property type="match status" value="1"/>
</dbReference>
<dbReference type="InterPro" id="IPR001357">
    <property type="entry name" value="BRCT_dom"/>
</dbReference>
<dbReference type="AlphaFoldDB" id="A0A9D1E1X8"/>
<dbReference type="InterPro" id="IPR012340">
    <property type="entry name" value="NA-bd_OB-fold"/>
</dbReference>
<comment type="catalytic activity">
    <reaction evidence="12 14">
        <text>NAD(+) + (deoxyribonucleotide)n-3'-hydroxyl + 5'-phospho-(deoxyribonucleotide)m = (deoxyribonucleotide)n+m + AMP + beta-nicotinamide D-nucleotide.</text>
        <dbReference type="EC" id="6.5.1.2"/>
    </reaction>
</comment>
<dbReference type="CDD" id="cd00114">
    <property type="entry name" value="LIGANc"/>
    <property type="match status" value="1"/>
</dbReference>
<evidence type="ECO:0000256" key="3">
    <source>
        <dbReference type="ARBA" id="ARBA00013308"/>
    </source>
</evidence>
<dbReference type="CDD" id="cd17748">
    <property type="entry name" value="BRCT_DNA_ligase_like"/>
    <property type="match status" value="1"/>
</dbReference>
<dbReference type="GO" id="GO:0003911">
    <property type="term" value="F:DNA ligase (NAD+) activity"/>
    <property type="evidence" value="ECO:0007669"/>
    <property type="project" value="UniProtKB-UniRule"/>
</dbReference>
<evidence type="ECO:0000256" key="9">
    <source>
        <dbReference type="ARBA" id="ARBA00022842"/>
    </source>
</evidence>
<dbReference type="SMART" id="SM00292">
    <property type="entry name" value="BRCT"/>
    <property type="match status" value="1"/>
</dbReference>
<dbReference type="Gene3D" id="6.20.10.30">
    <property type="match status" value="1"/>
</dbReference>
<gene>
    <name evidence="14 17" type="primary">ligA</name>
    <name evidence="17" type="ORF">IAC94_06815</name>
</gene>
<dbReference type="FunFam" id="3.30.470.30:FF:000001">
    <property type="entry name" value="DNA ligase"/>
    <property type="match status" value="1"/>
</dbReference>
<evidence type="ECO:0000256" key="11">
    <source>
        <dbReference type="ARBA" id="ARBA00023204"/>
    </source>
</evidence>
<dbReference type="Pfam" id="PF03120">
    <property type="entry name" value="OB_DNA_ligase"/>
    <property type="match status" value="1"/>
</dbReference>
<feature type="binding site" evidence="14">
    <location>
        <begin position="39"/>
        <end position="43"/>
    </location>
    <ligand>
        <name>NAD(+)</name>
        <dbReference type="ChEBI" id="CHEBI:57540"/>
    </ligand>
</feature>
<dbReference type="Proteomes" id="UP000886744">
    <property type="component" value="Unassembled WGS sequence"/>
</dbReference>
<feature type="binding site" evidence="14">
    <location>
        <begin position="94"/>
        <end position="95"/>
    </location>
    <ligand>
        <name>NAD(+)</name>
        <dbReference type="ChEBI" id="CHEBI:57540"/>
    </ligand>
</feature>
<keyword evidence="15" id="KW-0175">Coiled coil</keyword>
<feature type="binding site" evidence="14">
    <location>
        <position position="182"/>
    </location>
    <ligand>
        <name>NAD(+)</name>
        <dbReference type="ChEBI" id="CHEBI:57540"/>
    </ligand>
</feature>
<feature type="binding site" evidence="14">
    <location>
        <position position="147"/>
    </location>
    <ligand>
        <name>NAD(+)</name>
        <dbReference type="ChEBI" id="CHEBI:57540"/>
    </ligand>
</feature>
<dbReference type="InterPro" id="IPR004150">
    <property type="entry name" value="NAD_DNA_ligase_OB"/>
</dbReference>
<comment type="caution">
    <text evidence="17">The sequence shown here is derived from an EMBL/GenBank/DDBJ whole genome shotgun (WGS) entry which is preliminary data.</text>
</comment>
<feature type="binding site" evidence="14">
    <location>
        <position position="415"/>
    </location>
    <ligand>
        <name>Zn(2+)</name>
        <dbReference type="ChEBI" id="CHEBI:29105"/>
    </ligand>
</feature>
<dbReference type="InterPro" id="IPR013839">
    <property type="entry name" value="DNAligase_adenylation"/>
</dbReference>
<feature type="binding site" evidence="14">
    <location>
        <position position="438"/>
    </location>
    <ligand>
        <name>Zn(2+)</name>
        <dbReference type="ChEBI" id="CHEBI:29105"/>
    </ligand>
</feature>
<dbReference type="Pfam" id="PF01653">
    <property type="entry name" value="DNA_ligase_aden"/>
    <property type="match status" value="1"/>
</dbReference>
<dbReference type="Gene3D" id="1.10.287.610">
    <property type="entry name" value="Helix hairpin bin"/>
    <property type="match status" value="1"/>
</dbReference>
<dbReference type="HAMAP" id="MF_01588">
    <property type="entry name" value="DNA_ligase_A"/>
    <property type="match status" value="1"/>
</dbReference>
<feature type="active site" description="N6-AMP-lysine intermediate" evidence="14">
    <location>
        <position position="126"/>
    </location>
</feature>
<dbReference type="SUPFAM" id="SSF56091">
    <property type="entry name" value="DNA ligase/mRNA capping enzyme, catalytic domain"/>
    <property type="match status" value="1"/>
</dbReference>
<evidence type="ECO:0000256" key="15">
    <source>
        <dbReference type="SAM" id="Coils"/>
    </source>
</evidence>
<keyword evidence="9 14" id="KW-0460">Magnesium</keyword>
<dbReference type="SUPFAM" id="SSF50249">
    <property type="entry name" value="Nucleic acid-binding proteins"/>
    <property type="match status" value="1"/>
</dbReference>
<dbReference type="NCBIfam" id="TIGR00575">
    <property type="entry name" value="dnlj"/>
    <property type="match status" value="1"/>
</dbReference>
<evidence type="ECO:0000256" key="14">
    <source>
        <dbReference type="HAMAP-Rule" id="MF_01588"/>
    </source>
</evidence>
<dbReference type="InterPro" id="IPR036420">
    <property type="entry name" value="BRCT_dom_sf"/>
</dbReference>
<dbReference type="FunFam" id="1.10.287.610:FF:000002">
    <property type="entry name" value="DNA ligase"/>
    <property type="match status" value="1"/>
</dbReference>
<dbReference type="InterPro" id="IPR001679">
    <property type="entry name" value="DNA_ligase"/>
</dbReference>
<dbReference type="InterPro" id="IPR004149">
    <property type="entry name" value="Znf_DNAligase_C4"/>
</dbReference>
<feature type="binding site" evidence="14">
    <location>
        <position position="321"/>
    </location>
    <ligand>
        <name>NAD(+)</name>
        <dbReference type="ChEBI" id="CHEBI:57540"/>
    </ligand>
</feature>
<dbReference type="GO" id="GO:0006260">
    <property type="term" value="P:DNA replication"/>
    <property type="evidence" value="ECO:0007669"/>
    <property type="project" value="UniProtKB-KW"/>
</dbReference>
<dbReference type="PROSITE" id="PS50172">
    <property type="entry name" value="BRCT"/>
    <property type="match status" value="1"/>
</dbReference>
<keyword evidence="5 14" id="KW-0235">DNA replication</keyword>
<keyword evidence="10 14" id="KW-0520">NAD</keyword>
<dbReference type="InterPro" id="IPR033136">
    <property type="entry name" value="DNA_ligase_CS"/>
</dbReference>
<dbReference type="GO" id="GO:0005829">
    <property type="term" value="C:cytosol"/>
    <property type="evidence" value="ECO:0007669"/>
    <property type="project" value="TreeGrafter"/>
</dbReference>
<evidence type="ECO:0000256" key="2">
    <source>
        <dbReference type="ARBA" id="ARBA00012722"/>
    </source>
</evidence>
<keyword evidence="6 14" id="KW-0479">Metal-binding</keyword>
<dbReference type="InterPro" id="IPR041663">
    <property type="entry name" value="DisA/LigA_HHH"/>
</dbReference>
<dbReference type="Gene3D" id="1.10.150.20">
    <property type="entry name" value="5' to 3' exonuclease, C-terminal subdomain"/>
    <property type="match status" value="2"/>
</dbReference>
<dbReference type="Gene3D" id="3.40.50.10190">
    <property type="entry name" value="BRCT domain"/>
    <property type="match status" value="1"/>
</dbReference>
<keyword evidence="4 14" id="KW-0436">Ligase</keyword>
<organism evidence="17 18">
    <name type="scientific">Candidatus Coprenecus avistercoris</name>
    <dbReference type="NCBI Taxonomy" id="2840730"/>
    <lineage>
        <taxon>Bacteria</taxon>
        <taxon>Pseudomonadati</taxon>
        <taxon>Bacteroidota</taxon>
        <taxon>Bacteroidia</taxon>
        <taxon>Bacteroidales</taxon>
        <taxon>Rikenellaceae</taxon>
        <taxon>Rikenellaceae incertae sedis</taxon>
        <taxon>Candidatus Coprenecus</taxon>
    </lineage>
</organism>
<dbReference type="InterPro" id="IPR010994">
    <property type="entry name" value="RuvA_2-like"/>
</dbReference>
<accession>A0A9D1E1X8</accession>
<dbReference type="Pfam" id="PF03119">
    <property type="entry name" value="DNA_ligase_ZBD"/>
    <property type="match status" value="1"/>
</dbReference>
<evidence type="ECO:0000313" key="17">
    <source>
        <dbReference type="EMBL" id="HIR63215.1"/>
    </source>
</evidence>
<name>A0A9D1E1X8_9BACT</name>
<comment type="similarity">
    <text evidence="13 14">Belongs to the NAD-dependent DNA ligase family. LigA subfamily.</text>
</comment>
<evidence type="ECO:0000256" key="7">
    <source>
        <dbReference type="ARBA" id="ARBA00022763"/>
    </source>
</evidence>
<keyword evidence="7 14" id="KW-0227">DNA damage</keyword>
<evidence type="ECO:0000259" key="16">
    <source>
        <dbReference type="PROSITE" id="PS50172"/>
    </source>
</evidence>
<dbReference type="EMBL" id="DVHI01000083">
    <property type="protein sequence ID" value="HIR63215.1"/>
    <property type="molecule type" value="Genomic_DNA"/>
</dbReference>
<keyword evidence="14" id="KW-0464">Manganese</keyword>
<comment type="function">
    <text evidence="1 14">DNA ligase that catalyzes the formation of phosphodiester linkages between 5'-phosphoryl and 3'-hydroxyl groups in double-stranded DNA using NAD as a coenzyme and as the energy source for the reaction. It is essential for DNA replication and repair of damaged DNA.</text>
</comment>
<protein>
    <recommendedName>
        <fullName evidence="3 14">DNA ligase</fullName>
        <ecNumber evidence="2 14">6.5.1.2</ecNumber>
    </recommendedName>
    <alternativeName>
        <fullName evidence="14">Polydeoxyribonucleotide synthase [NAD(+)]</fullName>
    </alternativeName>
</protein>
<proteinExistence type="inferred from homology"/>
<evidence type="ECO:0000256" key="10">
    <source>
        <dbReference type="ARBA" id="ARBA00023027"/>
    </source>
</evidence>
<dbReference type="Gene3D" id="3.30.470.30">
    <property type="entry name" value="DNA ligase/mRNA capping enzyme"/>
    <property type="match status" value="1"/>
</dbReference>
<dbReference type="Pfam" id="PF12826">
    <property type="entry name" value="HHH_2"/>
    <property type="match status" value="1"/>
</dbReference>
<dbReference type="PANTHER" id="PTHR23389">
    <property type="entry name" value="CHROMOSOME TRANSMISSION FIDELITY FACTOR 18"/>
    <property type="match status" value="1"/>
</dbReference>
<evidence type="ECO:0000256" key="6">
    <source>
        <dbReference type="ARBA" id="ARBA00022723"/>
    </source>
</evidence>
<dbReference type="FunFam" id="1.10.150.20:FF:000006">
    <property type="entry name" value="DNA ligase"/>
    <property type="match status" value="1"/>
</dbReference>
<evidence type="ECO:0000256" key="4">
    <source>
        <dbReference type="ARBA" id="ARBA00022598"/>
    </source>
</evidence>
<reference evidence="17" key="2">
    <citation type="journal article" date="2021" name="PeerJ">
        <title>Extensive microbial diversity within the chicken gut microbiome revealed by metagenomics and culture.</title>
        <authorList>
            <person name="Gilroy R."/>
            <person name="Ravi A."/>
            <person name="Getino M."/>
            <person name="Pursley I."/>
            <person name="Horton D.L."/>
            <person name="Alikhan N.F."/>
            <person name="Baker D."/>
            <person name="Gharbi K."/>
            <person name="Hall N."/>
            <person name="Watson M."/>
            <person name="Adriaenssens E.M."/>
            <person name="Foster-Nyarko E."/>
            <person name="Jarju S."/>
            <person name="Secka A."/>
            <person name="Antonio M."/>
            <person name="Oren A."/>
            <person name="Chaudhuri R.R."/>
            <person name="La Ragione R."/>
            <person name="Hildebrand F."/>
            <person name="Pallen M.J."/>
        </authorList>
    </citation>
    <scope>NUCLEOTIDE SEQUENCE</scope>
    <source>
        <strain evidence="17">ChiHjej13B12-12457</strain>
    </source>
</reference>
<feature type="coiled-coil region" evidence="15">
    <location>
        <begin position="1"/>
        <end position="28"/>
    </location>
</feature>
<dbReference type="FunFam" id="2.40.50.140:FF:000012">
    <property type="entry name" value="DNA ligase"/>
    <property type="match status" value="1"/>
</dbReference>
<sequence length="674" mass="76049">MGNKEITKKQAQERADFLRQELNRHNYKYYVLNEPEITDFEYDVMMMELASIEKMYPELTTPDSPTMRVGSDIAGRAPGAREFRQYRHRWPMLSLGNTYNIEELQDFDRRVREAAGEKFAYNCELKFDGTAICLSYSRGQLVRALTRGDGTVGDDVTDNVRTIASIPTDIGDVPWDFEIRGEIYMPFASFNSLNEERADIGDTPFANPRNAAAGSLKTLDPEEVRRRGLECVLYHIIGDNLPFRYHSEALQWATAHHFPISEYSRLCLDMDQVREYIHEWDTRRKDLPFATDGIVIKVDDLALQARLGFTAKSPRWATAYKFKPEQALTPLLSIDYQVGRTGAITPVANLEPVALSGTTVKRASLHNADQLEQLDIHIGDWVYVEKGGEIIPKITGVELSKRPEGAPLPHFPTHCPDCGSLLVKDESEARHYCLNEACPTRVKGAFLHFISRKAMNINAGEATVDQLYDKGYIRELPDLYRLDMEKLLTLEGWKEKSAGNFLDSIAASKRVPFGRVLFALGIRHIGETTAKTLASRFRDIEMMEKASREEFLEVEDIGDVIADSLVEYFGNENHRRIIRELRDFGLQFADNTAASRLSDRLAGCTVVISGNFSRPRDEMKAMITAHGGKNTGSVSSRTTYLLAGEKAGPEKLAKAEKLGVKVISEEEFYSIINS</sequence>
<evidence type="ECO:0000256" key="13">
    <source>
        <dbReference type="ARBA" id="ARBA00060881"/>
    </source>
</evidence>
<evidence type="ECO:0000256" key="5">
    <source>
        <dbReference type="ARBA" id="ARBA00022705"/>
    </source>
</evidence>
<evidence type="ECO:0000256" key="8">
    <source>
        <dbReference type="ARBA" id="ARBA00022833"/>
    </source>
</evidence>
<dbReference type="NCBIfam" id="NF005932">
    <property type="entry name" value="PRK07956.1"/>
    <property type="match status" value="1"/>
</dbReference>
<dbReference type="Gene3D" id="2.40.50.140">
    <property type="entry name" value="Nucleic acid-binding proteins"/>
    <property type="match status" value="1"/>
</dbReference>
<feature type="binding site" evidence="14">
    <location>
        <position position="124"/>
    </location>
    <ligand>
        <name>NAD(+)</name>
        <dbReference type="ChEBI" id="CHEBI:57540"/>
    </ligand>
</feature>
<dbReference type="PIRSF" id="PIRSF001604">
    <property type="entry name" value="LigA"/>
    <property type="match status" value="1"/>
</dbReference>
<dbReference type="PANTHER" id="PTHR23389:SF9">
    <property type="entry name" value="DNA LIGASE"/>
    <property type="match status" value="1"/>
</dbReference>
<keyword evidence="11 14" id="KW-0234">DNA repair</keyword>
<evidence type="ECO:0000256" key="12">
    <source>
        <dbReference type="ARBA" id="ARBA00034005"/>
    </source>
</evidence>
<dbReference type="SUPFAM" id="SSF52113">
    <property type="entry name" value="BRCT domain"/>
    <property type="match status" value="1"/>
</dbReference>
<dbReference type="Pfam" id="PF00533">
    <property type="entry name" value="BRCT"/>
    <property type="match status" value="1"/>
</dbReference>
<evidence type="ECO:0000256" key="1">
    <source>
        <dbReference type="ARBA" id="ARBA00004067"/>
    </source>
</evidence>
<dbReference type="SMART" id="SM00532">
    <property type="entry name" value="LIGANc"/>
    <property type="match status" value="1"/>
</dbReference>
<feature type="binding site" evidence="14">
    <location>
        <position position="297"/>
    </location>
    <ligand>
        <name>NAD(+)</name>
        <dbReference type="ChEBI" id="CHEBI:57540"/>
    </ligand>
</feature>
<dbReference type="SUPFAM" id="SSF47781">
    <property type="entry name" value="RuvA domain 2-like"/>
    <property type="match status" value="1"/>
</dbReference>
<comment type="cofactor">
    <cofactor evidence="14">
        <name>Mg(2+)</name>
        <dbReference type="ChEBI" id="CHEBI:18420"/>
    </cofactor>
    <cofactor evidence="14">
        <name>Mn(2+)</name>
        <dbReference type="ChEBI" id="CHEBI:29035"/>
    </cofactor>
</comment>
<dbReference type="EC" id="6.5.1.2" evidence="2 14"/>
<dbReference type="GO" id="GO:0006281">
    <property type="term" value="P:DNA repair"/>
    <property type="evidence" value="ECO:0007669"/>
    <property type="project" value="UniProtKB-KW"/>
</dbReference>